<dbReference type="Gene3D" id="3.40.50.360">
    <property type="match status" value="1"/>
</dbReference>
<dbReference type="PANTHER" id="PTHR43278">
    <property type="entry name" value="NAD(P)H-DEPENDENT FMN-CONTAINING OXIDOREDUCTASE YWQN-RELATED"/>
    <property type="match status" value="1"/>
</dbReference>
<dbReference type="Pfam" id="PF03358">
    <property type="entry name" value="FMN_red"/>
    <property type="match status" value="1"/>
</dbReference>
<proteinExistence type="predicted"/>
<reference evidence="4 5" key="1">
    <citation type="journal article" date="2018" name="Elife">
        <title>Discovery and characterization of a prevalent human gut bacterial enzyme sufficient for the inactivation of a family of plant toxins.</title>
        <authorList>
            <person name="Koppel N."/>
            <person name="Bisanz J.E."/>
            <person name="Pandelia M.E."/>
            <person name="Turnbaugh P.J."/>
            <person name="Balskus E.P."/>
        </authorList>
    </citation>
    <scope>NUCLEOTIDE SEQUENCE [LARGE SCALE GENOMIC DNA]</scope>
    <source>
        <strain evidence="4 5">OB21 GAM31</strain>
    </source>
</reference>
<protein>
    <submittedName>
        <fullName evidence="4">FMN reductase</fullName>
    </submittedName>
</protein>
<dbReference type="InterPro" id="IPR051796">
    <property type="entry name" value="ISF_SsuE-like"/>
</dbReference>
<dbReference type="AlphaFoldDB" id="A0A369LH28"/>
<keyword evidence="2" id="KW-0288">FMN</keyword>
<accession>A0A369LH28</accession>
<evidence type="ECO:0000313" key="5">
    <source>
        <dbReference type="Proteomes" id="UP000253975"/>
    </source>
</evidence>
<dbReference type="Proteomes" id="UP000253975">
    <property type="component" value="Unassembled WGS sequence"/>
</dbReference>
<evidence type="ECO:0000259" key="3">
    <source>
        <dbReference type="Pfam" id="PF03358"/>
    </source>
</evidence>
<dbReference type="EMBL" id="PPTO01000010">
    <property type="protein sequence ID" value="RDB57967.1"/>
    <property type="molecule type" value="Genomic_DNA"/>
</dbReference>
<dbReference type="SUPFAM" id="SSF52218">
    <property type="entry name" value="Flavoproteins"/>
    <property type="match status" value="1"/>
</dbReference>
<evidence type="ECO:0000313" key="4">
    <source>
        <dbReference type="EMBL" id="RDB57967.1"/>
    </source>
</evidence>
<dbReference type="RefSeq" id="WP_114615771.1">
    <property type="nucleotide sequence ID" value="NZ_PPTO01000010.1"/>
</dbReference>
<dbReference type="GO" id="GO:0016491">
    <property type="term" value="F:oxidoreductase activity"/>
    <property type="evidence" value="ECO:0007669"/>
    <property type="project" value="InterPro"/>
</dbReference>
<feature type="domain" description="NADPH-dependent FMN reductase-like" evidence="3">
    <location>
        <begin position="1"/>
        <end position="110"/>
    </location>
</feature>
<gene>
    <name evidence="4" type="ORF">C1881_06775</name>
</gene>
<evidence type="ECO:0000256" key="1">
    <source>
        <dbReference type="ARBA" id="ARBA00022630"/>
    </source>
</evidence>
<dbReference type="InterPro" id="IPR005025">
    <property type="entry name" value="FMN_Rdtase-like_dom"/>
</dbReference>
<evidence type="ECO:0000256" key="2">
    <source>
        <dbReference type="ARBA" id="ARBA00022643"/>
    </source>
</evidence>
<organism evidence="4 5">
    <name type="scientific">Slackia isoflavoniconvertens</name>
    <dbReference type="NCBI Taxonomy" id="572010"/>
    <lineage>
        <taxon>Bacteria</taxon>
        <taxon>Bacillati</taxon>
        <taxon>Actinomycetota</taxon>
        <taxon>Coriobacteriia</taxon>
        <taxon>Eggerthellales</taxon>
        <taxon>Eggerthellaceae</taxon>
        <taxon>Slackia</taxon>
    </lineage>
</organism>
<dbReference type="InterPro" id="IPR029039">
    <property type="entry name" value="Flavoprotein-like_sf"/>
</dbReference>
<name>A0A369LH28_9ACTN</name>
<keyword evidence="1" id="KW-0285">Flavoprotein</keyword>
<sequence>MKITVLEGSPHVSGSSNTLAREFMRGASESGHEVVEIEAACSDIHPCIGCGKCGMDGPCVFEDDNALVRDALLGSDMVVFATPIYYFGMSAQLKIVVDRFYSYTSRLSGKRLKAALITAAWDSDEDVMPAVVAHYEKLCCYMNFDDVGKVLGLGCGTPEITRESGYMEMAYELGRKL</sequence>
<dbReference type="PANTHER" id="PTHR43278:SF2">
    <property type="entry name" value="IRON-SULFUR FLAVOPROTEIN"/>
    <property type="match status" value="1"/>
</dbReference>
<comment type="caution">
    <text evidence="4">The sequence shown here is derived from an EMBL/GenBank/DDBJ whole genome shotgun (WGS) entry which is preliminary data.</text>
</comment>